<organism evidence="23 24">
    <name type="scientific">Leptidea sinapis</name>
    <dbReference type="NCBI Taxonomy" id="189913"/>
    <lineage>
        <taxon>Eukaryota</taxon>
        <taxon>Metazoa</taxon>
        <taxon>Ecdysozoa</taxon>
        <taxon>Arthropoda</taxon>
        <taxon>Hexapoda</taxon>
        <taxon>Insecta</taxon>
        <taxon>Pterygota</taxon>
        <taxon>Neoptera</taxon>
        <taxon>Endopterygota</taxon>
        <taxon>Lepidoptera</taxon>
        <taxon>Glossata</taxon>
        <taxon>Ditrysia</taxon>
        <taxon>Papilionoidea</taxon>
        <taxon>Pieridae</taxon>
        <taxon>Dismorphiinae</taxon>
        <taxon>Leptidea</taxon>
    </lineage>
</organism>
<keyword evidence="15 21" id="KW-0472">Membrane</keyword>
<dbReference type="Pfam" id="PF01822">
    <property type="entry name" value="WSC"/>
    <property type="match status" value="1"/>
</dbReference>
<evidence type="ECO:0000259" key="22">
    <source>
        <dbReference type="PROSITE" id="PS51212"/>
    </source>
</evidence>
<dbReference type="PANTHER" id="PTHR46025">
    <property type="entry name" value="XYLOSYLTRANSFERASE OXT"/>
    <property type="match status" value="1"/>
</dbReference>
<accession>A0A5E4PNL6</accession>
<dbReference type="PROSITE" id="PS51212">
    <property type="entry name" value="WSC"/>
    <property type="match status" value="1"/>
</dbReference>
<evidence type="ECO:0000256" key="6">
    <source>
        <dbReference type="ARBA" id="ARBA00011972"/>
    </source>
</evidence>
<dbReference type="EMBL" id="FZQP02000016">
    <property type="protein sequence ID" value="VVC86735.1"/>
    <property type="molecule type" value="Genomic_DNA"/>
</dbReference>
<dbReference type="Proteomes" id="UP000324832">
    <property type="component" value="Unassembled WGS sequence"/>
</dbReference>
<evidence type="ECO:0000256" key="9">
    <source>
        <dbReference type="ARBA" id="ARBA00022692"/>
    </source>
</evidence>
<keyword evidence="10" id="KW-0479">Metal-binding</keyword>
<evidence type="ECO:0000256" key="5">
    <source>
        <dbReference type="ARBA" id="ARBA00010195"/>
    </source>
</evidence>
<gene>
    <name evidence="23" type="ORF">LSINAPIS_LOCUS505</name>
</gene>
<evidence type="ECO:0000256" key="20">
    <source>
        <dbReference type="SAM" id="MobiDB-lite"/>
    </source>
</evidence>
<protein>
    <recommendedName>
        <fullName evidence="6">protein xylosyltransferase</fullName>
        <ecNumber evidence="6">2.4.2.26</ecNumber>
    </recommendedName>
    <alternativeName>
        <fullName evidence="18">Peptide O-xylosyltransferase</fullName>
    </alternativeName>
</protein>
<comment type="subcellular location">
    <subcellularLocation>
        <location evidence="2">Endoplasmic reticulum membrane</location>
        <topology evidence="2">Single-pass type II membrane protein</topology>
    </subcellularLocation>
    <subcellularLocation>
        <location evidence="1">Golgi apparatus membrane</location>
        <topology evidence="1">Single-pass type II membrane protein</topology>
    </subcellularLocation>
</comment>
<evidence type="ECO:0000256" key="8">
    <source>
        <dbReference type="ARBA" id="ARBA00022679"/>
    </source>
</evidence>
<dbReference type="InterPro" id="IPR024448">
    <property type="entry name" value="XylT_C"/>
</dbReference>
<dbReference type="GO" id="GO:0046872">
    <property type="term" value="F:metal ion binding"/>
    <property type="evidence" value="ECO:0007669"/>
    <property type="project" value="UniProtKB-KW"/>
</dbReference>
<comment type="similarity">
    <text evidence="5">Belongs to the glycosyltransferase 14 family. XylT subfamily.</text>
</comment>
<evidence type="ECO:0000256" key="21">
    <source>
        <dbReference type="SAM" id="Phobius"/>
    </source>
</evidence>
<dbReference type="Pfam" id="PF12529">
    <property type="entry name" value="Xylo_C"/>
    <property type="match status" value="1"/>
</dbReference>
<evidence type="ECO:0000256" key="17">
    <source>
        <dbReference type="ARBA" id="ARBA00023180"/>
    </source>
</evidence>
<dbReference type="GO" id="GO:0005789">
    <property type="term" value="C:endoplasmic reticulum membrane"/>
    <property type="evidence" value="ECO:0007669"/>
    <property type="project" value="UniProtKB-SubCell"/>
</dbReference>
<evidence type="ECO:0000256" key="13">
    <source>
        <dbReference type="ARBA" id="ARBA00022989"/>
    </source>
</evidence>
<evidence type="ECO:0000256" key="2">
    <source>
        <dbReference type="ARBA" id="ARBA00004648"/>
    </source>
</evidence>
<evidence type="ECO:0000256" key="14">
    <source>
        <dbReference type="ARBA" id="ARBA00023034"/>
    </source>
</evidence>
<dbReference type="InterPro" id="IPR003406">
    <property type="entry name" value="Glyco_trans_14"/>
</dbReference>
<evidence type="ECO:0000256" key="12">
    <source>
        <dbReference type="ARBA" id="ARBA00022968"/>
    </source>
</evidence>
<dbReference type="UniPathway" id="UPA00756"/>
<dbReference type="GO" id="GO:0015012">
    <property type="term" value="P:heparan sulfate proteoglycan biosynthetic process"/>
    <property type="evidence" value="ECO:0007669"/>
    <property type="project" value="UniProtKB-UniPathway"/>
</dbReference>
<comment type="pathway">
    <text evidence="4">Glycan metabolism; heparan sulfate biosynthesis.</text>
</comment>
<dbReference type="GO" id="GO:0000139">
    <property type="term" value="C:Golgi membrane"/>
    <property type="evidence" value="ECO:0007669"/>
    <property type="project" value="UniProtKB-SubCell"/>
</dbReference>
<keyword evidence="12" id="KW-0735">Signal-anchor</keyword>
<dbReference type="Pfam" id="PF02485">
    <property type="entry name" value="Branch"/>
    <property type="match status" value="1"/>
</dbReference>
<keyword evidence="11" id="KW-0256">Endoplasmic reticulum</keyword>
<evidence type="ECO:0000256" key="11">
    <source>
        <dbReference type="ARBA" id="ARBA00022824"/>
    </source>
</evidence>
<evidence type="ECO:0000256" key="1">
    <source>
        <dbReference type="ARBA" id="ARBA00004323"/>
    </source>
</evidence>
<name>A0A5E4PNL6_9NEOP</name>
<proteinExistence type="inferred from homology"/>
<dbReference type="SMART" id="SM00321">
    <property type="entry name" value="WSC"/>
    <property type="match status" value="1"/>
</dbReference>
<reference evidence="23 24" key="1">
    <citation type="submission" date="2017-07" db="EMBL/GenBank/DDBJ databases">
        <authorList>
            <person name="Talla V."/>
            <person name="Backstrom N."/>
        </authorList>
    </citation>
    <scope>NUCLEOTIDE SEQUENCE [LARGE SCALE GENOMIC DNA]</scope>
</reference>
<dbReference type="EC" id="2.4.2.26" evidence="6"/>
<sequence length="899" mass="103350">MMALTIRKLFYRYAKLLIIIVLAIFFAQLIVSIIYFPSIHDNLLRRSGYTSSLSIDISDVSARKGGQIFGDDEESSKNHAQKLAMTLRLEELDFVPMCDITNKEAISAIHRAKTQYCKQVLVNKTCQIVEGHFYPKQLTNKCRSNIRKYGKHLGCHLDEKKLRLLSSFYGNYATTNTPTFCLDICLQAGLPYAGVQYGTECFCGDIAPPSNAKISEKSCDMKCPGDQNQVCGGYFTMNVYETGLDKFLPQTPITGEKGDNSVRIVFLLTLNGRAIRQVHRLINALYRTKHYFYIHVDKRQNYMHRKLLKLQRNFNNIRLAPLRYSTIWGGASLLQMLLSCMRDFFELGWQWDYVINLSESDFPIKSLEELETFLYHNKGLNFVKSHGREVQRFIKKQGLDKTFVECETHMWRIGERKLPRGITIDGGSDWVALSPEFVSYVTGDKDELLRGLDVVFEHTLLPAESYFHTVLRNSKFCNTYVDNNLHVTNWKRKLGCKCQYKHVVDWCGCSPNDFKTEDWPKIQNTINRQLFFARKFEPIINQEIITRVEQLIGIDDHYLIKNLEAYWQNVYDIEDLTASTDDTILTHASSILRHSSKILASEDCQILLGDIIEVNNYKYADVYKGNLILHKVALNNNLEVVLETWYKSNNVIELSSDKPYLDFIQKFKVSSEYDQKEMTFRNLGDILGPFSEPILLYEFSAFKASGNLSVLWLDPAGVLADVNVISRDENNLTNFIKPTIKNPLLPGVWKVALFDQSELLAVTKFLITPLEFYSNKEITHQEVNLIHSGSQNSYKNFTHTKGKNFLPSREQMLHYSEISHSNTMRTGDDLREWIDSMSPEFYTILGTCVVASSNQLNDKVVCGKYKFEFCELSEWSSKSPDPKGTLGTLDKGNGRLKRI</sequence>
<feature type="domain" description="WSC" evidence="22">
    <location>
        <begin position="149"/>
        <end position="243"/>
    </location>
</feature>
<dbReference type="AlphaFoldDB" id="A0A5E4PNL6"/>
<evidence type="ECO:0000256" key="15">
    <source>
        <dbReference type="ARBA" id="ARBA00023136"/>
    </source>
</evidence>
<keyword evidence="13 21" id="KW-1133">Transmembrane helix</keyword>
<evidence type="ECO:0000256" key="7">
    <source>
        <dbReference type="ARBA" id="ARBA00022676"/>
    </source>
</evidence>
<evidence type="ECO:0000256" key="16">
    <source>
        <dbReference type="ARBA" id="ARBA00023157"/>
    </source>
</evidence>
<feature type="transmembrane region" description="Helical" evidence="21">
    <location>
        <begin position="12"/>
        <end position="36"/>
    </location>
</feature>
<feature type="region of interest" description="Disordered" evidence="20">
    <location>
        <begin position="875"/>
        <end position="899"/>
    </location>
</feature>
<keyword evidence="7" id="KW-0328">Glycosyltransferase</keyword>
<dbReference type="PANTHER" id="PTHR46025:SF3">
    <property type="entry name" value="XYLOSYLTRANSFERASE OXT"/>
    <property type="match status" value="1"/>
</dbReference>
<dbReference type="GO" id="GO:0030158">
    <property type="term" value="F:protein xylosyltransferase activity"/>
    <property type="evidence" value="ECO:0007669"/>
    <property type="project" value="UniProtKB-EC"/>
</dbReference>
<keyword evidence="14" id="KW-0333">Golgi apparatus</keyword>
<comment type="pathway">
    <text evidence="3">Glycan metabolism; chondroitin sulfate biosynthesis.</text>
</comment>
<evidence type="ECO:0000313" key="23">
    <source>
        <dbReference type="EMBL" id="VVC86735.1"/>
    </source>
</evidence>
<evidence type="ECO:0000313" key="24">
    <source>
        <dbReference type="Proteomes" id="UP000324832"/>
    </source>
</evidence>
<comment type="catalytic activity">
    <reaction evidence="19">
        <text>UDP-alpha-D-xylose + L-seryl-[protein] = 3-O-(beta-D-xylosyl)-L-seryl-[protein] + UDP + H(+)</text>
        <dbReference type="Rhea" id="RHEA:50192"/>
        <dbReference type="Rhea" id="RHEA-COMP:9863"/>
        <dbReference type="Rhea" id="RHEA-COMP:12567"/>
        <dbReference type="ChEBI" id="CHEBI:15378"/>
        <dbReference type="ChEBI" id="CHEBI:29999"/>
        <dbReference type="ChEBI" id="CHEBI:57632"/>
        <dbReference type="ChEBI" id="CHEBI:58223"/>
        <dbReference type="ChEBI" id="CHEBI:132085"/>
        <dbReference type="EC" id="2.4.2.26"/>
    </reaction>
</comment>
<dbReference type="UniPathway" id="UPA00755"/>
<keyword evidence="24" id="KW-1185">Reference proteome</keyword>
<keyword evidence="16" id="KW-1015">Disulfide bond</keyword>
<keyword evidence="17" id="KW-0325">Glycoprotein</keyword>
<evidence type="ECO:0000256" key="3">
    <source>
        <dbReference type="ARBA" id="ARBA00004840"/>
    </source>
</evidence>
<evidence type="ECO:0000256" key="10">
    <source>
        <dbReference type="ARBA" id="ARBA00022723"/>
    </source>
</evidence>
<evidence type="ECO:0000256" key="18">
    <source>
        <dbReference type="ARBA" id="ARBA00042865"/>
    </source>
</evidence>
<dbReference type="InterPro" id="IPR043538">
    <property type="entry name" value="XYLT"/>
</dbReference>
<keyword evidence="9 21" id="KW-0812">Transmembrane</keyword>
<dbReference type="GO" id="GO:0050650">
    <property type="term" value="P:chondroitin sulfate proteoglycan biosynthetic process"/>
    <property type="evidence" value="ECO:0007669"/>
    <property type="project" value="TreeGrafter"/>
</dbReference>
<evidence type="ECO:0000256" key="4">
    <source>
        <dbReference type="ARBA" id="ARBA00005093"/>
    </source>
</evidence>
<evidence type="ECO:0000256" key="19">
    <source>
        <dbReference type="ARBA" id="ARBA00047847"/>
    </source>
</evidence>
<dbReference type="InterPro" id="IPR002889">
    <property type="entry name" value="WSC_carb-bd"/>
</dbReference>
<keyword evidence="8" id="KW-0808">Transferase</keyword>